<dbReference type="PROSITE" id="PS51379">
    <property type="entry name" value="4FE4S_FER_2"/>
    <property type="match status" value="2"/>
</dbReference>
<feature type="domain" description="4Fe-4S ferredoxin-type" evidence="5">
    <location>
        <begin position="220"/>
        <end position="243"/>
    </location>
</feature>
<dbReference type="InterPro" id="IPR000283">
    <property type="entry name" value="NADH_UbQ_OxRdtase_75kDa_su_CS"/>
</dbReference>
<dbReference type="InterPro" id="IPR026816">
    <property type="entry name" value="Flavodoxin_dom"/>
</dbReference>
<keyword evidence="3" id="KW-0411">Iron-sulfur</keyword>
<evidence type="ECO:0000256" key="2">
    <source>
        <dbReference type="ARBA" id="ARBA00023004"/>
    </source>
</evidence>
<name>A0A9D5QDN8_UNCW3</name>
<dbReference type="Gene3D" id="3.30.70.20">
    <property type="match status" value="1"/>
</dbReference>
<dbReference type="InterPro" id="IPR047964">
    <property type="entry name" value="EFR1-like"/>
</dbReference>
<dbReference type="InterPro" id="IPR029039">
    <property type="entry name" value="Flavoprotein-like_sf"/>
</dbReference>
<evidence type="ECO:0000256" key="1">
    <source>
        <dbReference type="ARBA" id="ARBA00022723"/>
    </source>
</evidence>
<dbReference type="GO" id="GO:0051536">
    <property type="term" value="F:iron-sulfur cluster binding"/>
    <property type="evidence" value="ECO:0007669"/>
    <property type="project" value="UniProtKB-KW"/>
</dbReference>
<feature type="domain" description="Flavodoxin-like" evidence="4">
    <location>
        <begin position="4"/>
        <end position="144"/>
    </location>
</feature>
<reference evidence="6" key="1">
    <citation type="submission" date="2019-11" db="EMBL/GenBank/DDBJ databases">
        <title>Microbial mats filling the niche in hypersaline microbial mats.</title>
        <authorList>
            <person name="Wong H.L."/>
            <person name="Macleod F.I."/>
            <person name="White R.A. III"/>
            <person name="Burns B.P."/>
        </authorList>
    </citation>
    <scope>NUCLEOTIDE SEQUENCE</scope>
    <source>
        <strain evidence="6">Bin_327</strain>
    </source>
</reference>
<sequence length="266" mass="29594">MRKALIAYFTGTGNTWFLADCLAKELRDKSIQTDITALEHINKVDLSTCDLLGLGFPVYAGCIPYNVWGFVRRLKPVAGKRAFVFSTKAQATAGSESLLARLLILKGYRVLAARSFIAPSNETLLFGPEDVTRPEVRAKLERLRHRVPGFVERMLSGNGVIEKNNTFMLLSSILSGFSFYLSTGYVSNLLVTDDCTRCGLCEQICPAGNILSSLTRPRFRNRCVVCERCVSFCPEKAIVHPVTFVRTSLRYRVPGYTPPVLRKPTG</sequence>
<feature type="domain" description="4Fe-4S ferredoxin-type" evidence="5">
    <location>
        <begin position="186"/>
        <end position="217"/>
    </location>
</feature>
<dbReference type="Gene3D" id="3.40.50.360">
    <property type="match status" value="1"/>
</dbReference>
<dbReference type="Pfam" id="PF13187">
    <property type="entry name" value="Fer4_9"/>
    <property type="match status" value="1"/>
</dbReference>
<dbReference type="GO" id="GO:0016020">
    <property type="term" value="C:membrane"/>
    <property type="evidence" value="ECO:0007669"/>
    <property type="project" value="InterPro"/>
</dbReference>
<evidence type="ECO:0000259" key="5">
    <source>
        <dbReference type="PROSITE" id="PS51379"/>
    </source>
</evidence>
<dbReference type="SUPFAM" id="SSF54862">
    <property type="entry name" value="4Fe-4S ferredoxins"/>
    <property type="match status" value="1"/>
</dbReference>
<dbReference type="GO" id="GO:0008137">
    <property type="term" value="F:NADH dehydrogenase (ubiquinone) activity"/>
    <property type="evidence" value="ECO:0007669"/>
    <property type="project" value="InterPro"/>
</dbReference>
<dbReference type="GO" id="GO:0010181">
    <property type="term" value="F:FMN binding"/>
    <property type="evidence" value="ECO:0007669"/>
    <property type="project" value="InterPro"/>
</dbReference>
<protein>
    <recommendedName>
        <fullName evidence="8">4Fe-4S ferredoxin</fullName>
    </recommendedName>
</protein>
<evidence type="ECO:0000313" key="6">
    <source>
        <dbReference type="EMBL" id="MBD3365246.1"/>
    </source>
</evidence>
<evidence type="ECO:0008006" key="8">
    <source>
        <dbReference type="Google" id="ProtNLM"/>
    </source>
</evidence>
<comment type="caution">
    <text evidence="6">The sequence shown here is derived from an EMBL/GenBank/DDBJ whole genome shotgun (WGS) entry which is preliminary data.</text>
</comment>
<dbReference type="PROSITE" id="PS00643">
    <property type="entry name" value="COMPLEX1_75K_3"/>
    <property type="match status" value="1"/>
</dbReference>
<dbReference type="PROSITE" id="PS00198">
    <property type="entry name" value="4FE4S_FER_1"/>
    <property type="match status" value="2"/>
</dbReference>
<gene>
    <name evidence="6" type="ORF">GF359_08535</name>
</gene>
<proteinExistence type="predicted"/>
<dbReference type="SUPFAM" id="SSF52218">
    <property type="entry name" value="Flavoproteins"/>
    <property type="match status" value="1"/>
</dbReference>
<dbReference type="Pfam" id="PF12724">
    <property type="entry name" value="Flavodoxin_5"/>
    <property type="match status" value="1"/>
</dbReference>
<dbReference type="InterPro" id="IPR017896">
    <property type="entry name" value="4Fe4S_Fe-S-bd"/>
</dbReference>
<evidence type="ECO:0000313" key="7">
    <source>
        <dbReference type="Proteomes" id="UP000630660"/>
    </source>
</evidence>
<dbReference type="AlphaFoldDB" id="A0A9D5QDN8"/>
<dbReference type="InterPro" id="IPR017900">
    <property type="entry name" value="4Fe4S_Fe_S_CS"/>
</dbReference>
<keyword evidence="2" id="KW-0408">Iron</keyword>
<dbReference type="InterPro" id="IPR008254">
    <property type="entry name" value="Flavodoxin/NO_synth"/>
</dbReference>
<dbReference type="GO" id="GO:0046872">
    <property type="term" value="F:metal ion binding"/>
    <property type="evidence" value="ECO:0007669"/>
    <property type="project" value="UniProtKB-KW"/>
</dbReference>
<evidence type="ECO:0000259" key="4">
    <source>
        <dbReference type="PROSITE" id="PS50902"/>
    </source>
</evidence>
<dbReference type="GO" id="GO:0042773">
    <property type="term" value="P:ATP synthesis coupled electron transport"/>
    <property type="evidence" value="ECO:0007669"/>
    <property type="project" value="InterPro"/>
</dbReference>
<keyword evidence="1" id="KW-0479">Metal-binding</keyword>
<accession>A0A9D5QDN8</accession>
<dbReference type="NCBIfam" id="NF038196">
    <property type="entry name" value="ferrodoxin_EFR1"/>
    <property type="match status" value="1"/>
</dbReference>
<dbReference type="EMBL" id="WJKJ01000285">
    <property type="protein sequence ID" value="MBD3365246.1"/>
    <property type="molecule type" value="Genomic_DNA"/>
</dbReference>
<evidence type="ECO:0000256" key="3">
    <source>
        <dbReference type="ARBA" id="ARBA00023014"/>
    </source>
</evidence>
<dbReference type="Proteomes" id="UP000630660">
    <property type="component" value="Unassembled WGS sequence"/>
</dbReference>
<dbReference type="PROSITE" id="PS50902">
    <property type="entry name" value="FLAVODOXIN_LIKE"/>
    <property type="match status" value="1"/>
</dbReference>
<organism evidence="6 7">
    <name type="scientific">candidate division WOR-3 bacterium</name>
    <dbReference type="NCBI Taxonomy" id="2052148"/>
    <lineage>
        <taxon>Bacteria</taxon>
        <taxon>Bacteria division WOR-3</taxon>
    </lineage>
</organism>